<dbReference type="EMBL" id="FQYX01000003">
    <property type="protein sequence ID" value="SHI57536.1"/>
    <property type="molecule type" value="Genomic_DNA"/>
</dbReference>
<dbReference type="RefSeq" id="WP_072763192.1">
    <property type="nucleotide sequence ID" value="NZ_FQYX01000003.1"/>
</dbReference>
<dbReference type="OrthoDB" id="9768177at2"/>
<keyword evidence="5 7" id="KW-0472">Membrane</keyword>
<evidence type="ECO:0000256" key="1">
    <source>
        <dbReference type="ARBA" id="ARBA00004571"/>
    </source>
</evidence>
<dbReference type="InterPro" id="IPR036942">
    <property type="entry name" value="Beta-barrel_TonB_sf"/>
</dbReference>
<sequence length="1042" mass="115626">MKKSISYFLIFMLGICYSYAQERMVNGTIYDENGGPLPGASVVIKGTSNGVSADFDGKFSIEVAPGNILLVSYLGYKTEEITLGNQKELSIALQPDNNQLEEVVVTALGIKKEKKRIGYAVQEVKGESLQKAIAPNVVESLTGKVAGLTIVNSNGFFSDPGIYLRGSKPLIVIDGVPNPTTDMWNISSDDIENITVLKAASASALYGSLGLNGAIQITLKSGSNAAKGTTISVNSSTTFQGDFTRIPKVQTQYGPGNAGIYEFDTGAPGSKGKNDFDYNIWGPKFDGRLLPQFDSPVDPVTGIRQPTPWVARGKDNLGNFMETGIVSSNNISVQSKGEVGNFTISNSYKYSKASVPGAKLDVNTFRVRGLLNLSEKVSAEGSLQHNYQYANNAPRADYGPTSPIYTLAVWGGAHYDIRNFKDFWEPGKEGIKQRFVENWRYNNPYAFAHGFKKPYTRNNVLGFLKLNYKINDQFNLSARTNLTTDSRIVDQEIAVDIYNYDIPDRGGRYRHFQDNIFESNTDFLLTYKDDFFGKDLSVDGTLGANQRYYSYNSSYAATTQLVVPGIFKLNNSADQVTPTSSKQEKGVSSAYATLDLGYKNLFFAGVTGRVDKSSTMPAKNDTFFYPSVYASTLLHEIFTLPKAVDFLKLRAAYAKVGGDLGIYDAVNAYNTGGRYRDLPVASYPSIIDNPNISPSFNTSYEYGIEAKFFKNRFGFEASYFENNYGPQIFTQRFSQTSGFSGIRENGRTTQRRGYDFTVNITPVRSDNFNWTTLINFSSYKDYLTSLPPLPDGTQPEKEGRTFVGGILGDLWYYEWEKSPDGQLVIQSNGLPKRTEIYRNLGNTQADFTTSISNSLNYKNVSLSFLLDARVGGTTLDRYERDLWRSGSHPNSVHPERELSNIAYVNGGDAKTMQIPGVAVVSGSLSYDPEGNVVDDTRVFEESSARIDYQSWAQSYKAAYESNIIEKTFVKLREVTLTYDLPSSLLKKTFLNTASVSVVGRNLLYWTKDHTYGDLDTYTVSRGSTNLQFPSQRTYGFNINLQF</sequence>
<evidence type="ECO:0000256" key="4">
    <source>
        <dbReference type="ARBA" id="ARBA00022692"/>
    </source>
</evidence>
<dbReference type="Gene3D" id="2.170.130.10">
    <property type="entry name" value="TonB-dependent receptor, plug domain"/>
    <property type="match status" value="1"/>
</dbReference>
<dbReference type="STRING" id="558155.SAMN04487911_103126"/>
<evidence type="ECO:0000256" key="7">
    <source>
        <dbReference type="PROSITE-ProRule" id="PRU01360"/>
    </source>
</evidence>
<dbReference type="SUPFAM" id="SSF49464">
    <property type="entry name" value="Carboxypeptidase regulatory domain-like"/>
    <property type="match status" value="1"/>
</dbReference>
<dbReference type="PROSITE" id="PS52016">
    <property type="entry name" value="TONB_DEPENDENT_REC_3"/>
    <property type="match status" value="1"/>
</dbReference>
<comment type="subcellular location">
    <subcellularLocation>
        <location evidence="1 7">Cell outer membrane</location>
        <topology evidence="1 7">Multi-pass membrane protein</topology>
    </subcellularLocation>
</comment>
<evidence type="ECO:0000313" key="9">
    <source>
        <dbReference type="EMBL" id="SHI57536.1"/>
    </source>
</evidence>
<gene>
    <name evidence="9" type="ORF">SAMN04487911_103126</name>
</gene>
<feature type="domain" description="TonB-dependent receptor plug" evidence="8">
    <location>
        <begin position="114"/>
        <end position="214"/>
    </location>
</feature>
<reference evidence="9 10" key="1">
    <citation type="submission" date="2016-11" db="EMBL/GenBank/DDBJ databases">
        <authorList>
            <person name="Jaros S."/>
            <person name="Januszkiewicz K."/>
            <person name="Wedrychowicz H."/>
        </authorList>
    </citation>
    <scope>NUCLEOTIDE SEQUENCE [LARGE SCALE GENOMIC DNA]</scope>
    <source>
        <strain evidence="9 10">CGMCC 1.8863</strain>
    </source>
</reference>
<evidence type="ECO:0000259" key="8">
    <source>
        <dbReference type="Pfam" id="PF07715"/>
    </source>
</evidence>
<keyword evidence="6 7" id="KW-0998">Cell outer membrane</keyword>
<keyword evidence="10" id="KW-1185">Reference proteome</keyword>
<evidence type="ECO:0000256" key="5">
    <source>
        <dbReference type="ARBA" id="ARBA00023136"/>
    </source>
</evidence>
<dbReference type="Gene3D" id="2.60.40.1120">
    <property type="entry name" value="Carboxypeptidase-like, regulatory domain"/>
    <property type="match status" value="1"/>
</dbReference>
<dbReference type="Proteomes" id="UP000184231">
    <property type="component" value="Unassembled WGS sequence"/>
</dbReference>
<evidence type="ECO:0000256" key="3">
    <source>
        <dbReference type="ARBA" id="ARBA00022452"/>
    </source>
</evidence>
<proteinExistence type="inferred from homology"/>
<evidence type="ECO:0000256" key="2">
    <source>
        <dbReference type="ARBA" id="ARBA00022448"/>
    </source>
</evidence>
<dbReference type="FunFam" id="2.60.40.1120:FF:000003">
    <property type="entry name" value="Outer membrane protein Omp121"/>
    <property type="match status" value="1"/>
</dbReference>
<keyword evidence="4 7" id="KW-0812">Transmembrane</keyword>
<dbReference type="InterPro" id="IPR039426">
    <property type="entry name" value="TonB-dep_rcpt-like"/>
</dbReference>
<dbReference type="Pfam" id="PF07715">
    <property type="entry name" value="Plug"/>
    <property type="match status" value="1"/>
</dbReference>
<comment type="similarity">
    <text evidence="7">Belongs to the TonB-dependent receptor family.</text>
</comment>
<dbReference type="InterPro" id="IPR012910">
    <property type="entry name" value="Plug_dom"/>
</dbReference>
<evidence type="ECO:0000256" key="6">
    <source>
        <dbReference type="ARBA" id="ARBA00023237"/>
    </source>
</evidence>
<protein>
    <submittedName>
        <fullName evidence="9">TonB-linked outer membrane protein, SusC/RagA family</fullName>
    </submittedName>
</protein>
<dbReference type="Gene3D" id="2.40.170.20">
    <property type="entry name" value="TonB-dependent receptor, beta-barrel domain"/>
    <property type="match status" value="1"/>
</dbReference>
<dbReference type="Pfam" id="PF13715">
    <property type="entry name" value="CarbopepD_reg_2"/>
    <property type="match status" value="1"/>
</dbReference>
<keyword evidence="2 7" id="KW-0813">Transport</keyword>
<organism evidence="9 10">
    <name type="scientific">Arenibacter nanhaiticus</name>
    <dbReference type="NCBI Taxonomy" id="558155"/>
    <lineage>
        <taxon>Bacteria</taxon>
        <taxon>Pseudomonadati</taxon>
        <taxon>Bacteroidota</taxon>
        <taxon>Flavobacteriia</taxon>
        <taxon>Flavobacteriales</taxon>
        <taxon>Flavobacteriaceae</taxon>
        <taxon>Arenibacter</taxon>
    </lineage>
</organism>
<dbReference type="InterPro" id="IPR008969">
    <property type="entry name" value="CarboxyPept-like_regulatory"/>
</dbReference>
<keyword evidence="3 7" id="KW-1134">Transmembrane beta strand</keyword>
<name>A0A1M6C986_9FLAO</name>
<accession>A0A1M6C986</accession>
<evidence type="ECO:0000313" key="10">
    <source>
        <dbReference type="Proteomes" id="UP000184231"/>
    </source>
</evidence>
<dbReference type="InterPro" id="IPR023996">
    <property type="entry name" value="TonB-dep_OMP_SusC/RagA"/>
</dbReference>
<dbReference type="InterPro" id="IPR037066">
    <property type="entry name" value="Plug_dom_sf"/>
</dbReference>
<dbReference type="AlphaFoldDB" id="A0A1M6C986"/>
<dbReference type="SUPFAM" id="SSF56935">
    <property type="entry name" value="Porins"/>
    <property type="match status" value="1"/>
</dbReference>
<dbReference type="GO" id="GO:0009279">
    <property type="term" value="C:cell outer membrane"/>
    <property type="evidence" value="ECO:0007669"/>
    <property type="project" value="UniProtKB-SubCell"/>
</dbReference>
<dbReference type="NCBIfam" id="TIGR04056">
    <property type="entry name" value="OMP_RagA_SusC"/>
    <property type="match status" value="1"/>
</dbReference>